<dbReference type="InterPro" id="IPR016032">
    <property type="entry name" value="Sig_transdc_resp-reg_C-effctor"/>
</dbReference>
<dbReference type="CDD" id="cd06170">
    <property type="entry name" value="LuxR_C_like"/>
    <property type="match status" value="1"/>
</dbReference>
<dbReference type="PANTHER" id="PTHR44688:SF16">
    <property type="entry name" value="DNA-BINDING TRANSCRIPTIONAL ACTIVATOR DEVR_DOSR"/>
    <property type="match status" value="1"/>
</dbReference>
<keyword evidence="6" id="KW-1185">Reference proteome</keyword>
<evidence type="ECO:0000313" key="6">
    <source>
        <dbReference type="Proteomes" id="UP001597463"/>
    </source>
</evidence>
<evidence type="ECO:0000259" key="4">
    <source>
        <dbReference type="PROSITE" id="PS50043"/>
    </source>
</evidence>
<dbReference type="InterPro" id="IPR036388">
    <property type="entry name" value="WH-like_DNA-bd_sf"/>
</dbReference>
<sequence>MPALRAPLPSDIASLTKPDELASFLAEAARSLGFDYFAYGRKPALPLANPPASIISNYPSAWQQRYAEAEYVKNDPTIAASRRSMRPLVWSDEVFAGAKQLWSEARDAGLQVGCAQFITDGFGNRGMLTLARSHEPLTDRELQAKSTQIHWLSVLVHEHFPRIYPQEQHAFEIPSLTEREIEILRWSADGKTVAEIAAMLPISSHTVNFHMKNAMEKLAAPNKSAAILRAAMLGLLE</sequence>
<dbReference type="PROSITE" id="PS00622">
    <property type="entry name" value="HTH_LUXR_1"/>
    <property type="match status" value="1"/>
</dbReference>
<dbReference type="Gene3D" id="3.30.450.80">
    <property type="entry name" value="Transcription factor LuxR-like, autoinducer-binding domain"/>
    <property type="match status" value="1"/>
</dbReference>
<dbReference type="SUPFAM" id="SSF46894">
    <property type="entry name" value="C-terminal effector domain of the bipartite response regulators"/>
    <property type="match status" value="1"/>
</dbReference>
<evidence type="ECO:0000256" key="2">
    <source>
        <dbReference type="ARBA" id="ARBA00023125"/>
    </source>
</evidence>
<dbReference type="Gene3D" id="1.10.10.10">
    <property type="entry name" value="Winged helix-like DNA-binding domain superfamily/Winged helix DNA-binding domain"/>
    <property type="match status" value="1"/>
</dbReference>
<evidence type="ECO:0000256" key="1">
    <source>
        <dbReference type="ARBA" id="ARBA00023015"/>
    </source>
</evidence>
<dbReference type="Proteomes" id="UP001597463">
    <property type="component" value="Unassembled WGS sequence"/>
</dbReference>
<dbReference type="SUPFAM" id="SSF75516">
    <property type="entry name" value="Pheromone-binding domain of LuxR-like quorum-sensing transcription factors"/>
    <property type="match status" value="1"/>
</dbReference>
<dbReference type="Pfam" id="PF03472">
    <property type="entry name" value="Autoind_bind"/>
    <property type="match status" value="1"/>
</dbReference>
<dbReference type="PANTHER" id="PTHR44688">
    <property type="entry name" value="DNA-BINDING TRANSCRIPTIONAL ACTIVATOR DEVR_DOSR"/>
    <property type="match status" value="1"/>
</dbReference>
<gene>
    <name evidence="5" type="ORF">ACFSW6_08275</name>
</gene>
<accession>A0ABW5UL58</accession>
<keyword evidence="1" id="KW-0805">Transcription regulation</keyword>
<dbReference type="Pfam" id="PF00196">
    <property type="entry name" value="GerE"/>
    <property type="match status" value="1"/>
</dbReference>
<dbReference type="InterPro" id="IPR005143">
    <property type="entry name" value="TF_LuxR_autoind-bd_dom"/>
</dbReference>
<dbReference type="RefSeq" id="WP_083526423.1">
    <property type="nucleotide sequence ID" value="NZ_BCNT01000001.1"/>
</dbReference>
<evidence type="ECO:0000256" key="3">
    <source>
        <dbReference type="ARBA" id="ARBA00023163"/>
    </source>
</evidence>
<dbReference type="PRINTS" id="PR00038">
    <property type="entry name" value="HTHLUXR"/>
</dbReference>
<comment type="caution">
    <text evidence="5">The sequence shown here is derived from an EMBL/GenBank/DDBJ whole genome shotgun (WGS) entry which is preliminary data.</text>
</comment>
<dbReference type="InterPro" id="IPR036693">
    <property type="entry name" value="TF_LuxR_autoind-bd_dom_sf"/>
</dbReference>
<name>A0ABW5UL58_9BURK</name>
<dbReference type="InterPro" id="IPR000792">
    <property type="entry name" value="Tscrpt_reg_LuxR_C"/>
</dbReference>
<evidence type="ECO:0000313" key="5">
    <source>
        <dbReference type="EMBL" id="MFD2754083.1"/>
    </source>
</evidence>
<proteinExistence type="predicted"/>
<organism evidence="5 6">
    <name type="scientific">Comamonas terrae</name>
    <dbReference type="NCBI Taxonomy" id="673548"/>
    <lineage>
        <taxon>Bacteria</taxon>
        <taxon>Pseudomonadati</taxon>
        <taxon>Pseudomonadota</taxon>
        <taxon>Betaproteobacteria</taxon>
        <taxon>Burkholderiales</taxon>
        <taxon>Comamonadaceae</taxon>
        <taxon>Comamonas</taxon>
    </lineage>
</organism>
<dbReference type="EMBL" id="JBHUMV010000003">
    <property type="protein sequence ID" value="MFD2754083.1"/>
    <property type="molecule type" value="Genomic_DNA"/>
</dbReference>
<keyword evidence="2" id="KW-0238">DNA-binding</keyword>
<keyword evidence="3" id="KW-0804">Transcription</keyword>
<reference evidence="6" key="1">
    <citation type="journal article" date="2019" name="Int. J. Syst. Evol. Microbiol.">
        <title>The Global Catalogue of Microorganisms (GCM) 10K type strain sequencing project: providing services to taxonomists for standard genome sequencing and annotation.</title>
        <authorList>
            <consortium name="The Broad Institute Genomics Platform"/>
            <consortium name="The Broad Institute Genome Sequencing Center for Infectious Disease"/>
            <person name="Wu L."/>
            <person name="Ma J."/>
        </authorList>
    </citation>
    <scope>NUCLEOTIDE SEQUENCE [LARGE SCALE GENOMIC DNA]</scope>
    <source>
        <strain evidence="6">TISTR 1906</strain>
    </source>
</reference>
<dbReference type="PROSITE" id="PS50043">
    <property type="entry name" value="HTH_LUXR_2"/>
    <property type="match status" value="1"/>
</dbReference>
<feature type="domain" description="HTH luxR-type" evidence="4">
    <location>
        <begin position="169"/>
        <end position="234"/>
    </location>
</feature>
<protein>
    <submittedName>
        <fullName evidence="5">Autoinducer binding domain-containing protein</fullName>
    </submittedName>
</protein>
<dbReference type="SMART" id="SM00421">
    <property type="entry name" value="HTH_LUXR"/>
    <property type="match status" value="1"/>
</dbReference>